<keyword evidence="6 10" id="KW-0521">NADP</keyword>
<dbReference type="Pfam" id="PF07992">
    <property type="entry name" value="Pyr_redox_2"/>
    <property type="match status" value="1"/>
</dbReference>
<evidence type="ECO:0000256" key="6">
    <source>
        <dbReference type="ARBA" id="ARBA00022857"/>
    </source>
</evidence>
<feature type="binding site" evidence="9">
    <location>
        <position position="121"/>
    </location>
    <ligand>
        <name>FAD</name>
        <dbReference type="ChEBI" id="CHEBI:57692"/>
    </ligand>
</feature>
<gene>
    <name evidence="12" type="ORF">QTG54_010085</name>
</gene>
<reference evidence="12" key="1">
    <citation type="submission" date="2023-06" db="EMBL/GenBank/DDBJ databases">
        <title>Survivors Of The Sea: Transcriptome response of Skeletonema marinoi to long-term dormancy.</title>
        <authorList>
            <person name="Pinder M.I.M."/>
            <person name="Kourtchenko O."/>
            <person name="Robertson E.K."/>
            <person name="Larsson T."/>
            <person name="Maumus F."/>
            <person name="Osuna-Cruz C.M."/>
            <person name="Vancaester E."/>
            <person name="Stenow R."/>
            <person name="Vandepoele K."/>
            <person name="Ploug H."/>
            <person name="Bruchert V."/>
            <person name="Godhe A."/>
            <person name="Topel M."/>
        </authorList>
    </citation>
    <scope>NUCLEOTIDE SEQUENCE</scope>
    <source>
        <strain evidence="12">R05AC</strain>
    </source>
</reference>
<dbReference type="EMBL" id="JATAAI010000018">
    <property type="protein sequence ID" value="KAK1739542.1"/>
    <property type="molecule type" value="Genomic_DNA"/>
</dbReference>
<dbReference type="InterPro" id="IPR021163">
    <property type="entry name" value="Ferredox_Rdtase_adrenod"/>
</dbReference>
<feature type="binding site" evidence="9">
    <location>
        <position position="163"/>
    </location>
    <ligand>
        <name>FAD</name>
        <dbReference type="ChEBI" id="CHEBI:57692"/>
    </ligand>
</feature>
<proteinExistence type="inferred from homology"/>
<name>A0AAD9D9X8_9STRA</name>
<keyword evidence="5 9" id="KW-0274">FAD</keyword>
<evidence type="ECO:0000256" key="3">
    <source>
        <dbReference type="ARBA" id="ARBA00013219"/>
    </source>
</evidence>
<feature type="binding site" evidence="9">
    <location>
        <position position="480"/>
    </location>
    <ligand>
        <name>FAD</name>
        <dbReference type="ChEBI" id="CHEBI:57692"/>
    </ligand>
</feature>
<keyword evidence="13" id="KW-1185">Reference proteome</keyword>
<dbReference type="GO" id="GO:0016491">
    <property type="term" value="F:oxidoreductase activity"/>
    <property type="evidence" value="ECO:0007669"/>
    <property type="project" value="UniProtKB-KW"/>
</dbReference>
<keyword evidence="4" id="KW-0285">Flavoprotein</keyword>
<dbReference type="InterPro" id="IPR055275">
    <property type="entry name" value="Ferredox_Rdtase"/>
</dbReference>
<evidence type="ECO:0000256" key="4">
    <source>
        <dbReference type="ARBA" id="ARBA00022630"/>
    </source>
</evidence>
<evidence type="ECO:0000256" key="2">
    <source>
        <dbReference type="ARBA" id="ARBA00008312"/>
    </source>
</evidence>
<dbReference type="PANTHER" id="PTHR48467:SF1">
    <property type="entry name" value="GLUTAMATE SYNTHASE 1 [NADH], CHLOROPLASTIC-LIKE"/>
    <property type="match status" value="1"/>
</dbReference>
<evidence type="ECO:0000256" key="9">
    <source>
        <dbReference type="PIRSR" id="PIRSR000362-1"/>
    </source>
</evidence>
<feature type="domain" description="FAD/NAD(P)-binding" evidence="11">
    <location>
        <begin position="59"/>
        <end position="333"/>
    </location>
</feature>
<protein>
    <recommendedName>
        <fullName evidence="3">adrenodoxin-NADP(+) reductase</fullName>
        <ecNumber evidence="3">1.18.1.6</ecNumber>
    </recommendedName>
</protein>
<dbReference type="EC" id="1.18.1.6" evidence="3"/>
<feature type="binding site" evidence="10">
    <location>
        <begin position="301"/>
        <end position="302"/>
    </location>
    <ligand>
        <name>NADP(+)</name>
        <dbReference type="ChEBI" id="CHEBI:58349"/>
    </ligand>
</feature>
<evidence type="ECO:0000256" key="10">
    <source>
        <dbReference type="PIRSR" id="PIRSR000362-2"/>
    </source>
</evidence>
<dbReference type="PIRSF" id="PIRSF000362">
    <property type="entry name" value="FNR"/>
    <property type="match status" value="1"/>
</dbReference>
<comment type="cofactor">
    <cofactor evidence="1 9">
        <name>FAD</name>
        <dbReference type="ChEBI" id="CHEBI:57692"/>
    </cofactor>
</comment>
<sequence length="576" mass="63085">MLKQCLLRPQTVAFVMNQTPIRSSCHLARLGSTRRSLWRTFSSTNNNDDVNNDNKPRLSVAVVGAGPAGFYASKYLTSSVLKRITQSTSSGDDDDDTHSTPFGFSGIDIDLIERLPTPYGLVRYGVAPDHPEVKNVENDFAALFNKQGESQNSSINFYGNVDVGKQIPLSKLQSLYDVVILAYGCQAADKRLNIPGEDTLEGVLSAREFVAWYNGHPEFQHIGPIVERCLWKKKSNTTNDDDITETSISPARVVVIGQGNVALDVARVLAKGKPGLIDTDTPTSVLNVLKGGVSHVSVVGRRGHVQGAFTIKELRELTKLDKEGHNVSFVVRKEELEMGMTDASMEELKGPGGRPKSRIDKLLQDNAVEEDAQSTDAEKSVEIRFLLNPTQLAPHESNLSKVGHVLCERTRLEGDPGKQRPVGTGEMEELPADLVLVSIGYRGMPLEGMEELDFFDSSSSTVVNEHGKLPGENNLFVTGWIKRGPTGIIGTNIMDAKDTVKSVMNYLETSVPVAGVESQGRDGLNDHLGAHDVKVVDWNQFLRIVSAEIDTTRLRSEAQPREKILAVSEMLNAAQR</sequence>
<evidence type="ECO:0000256" key="8">
    <source>
        <dbReference type="ARBA" id="ARBA00048933"/>
    </source>
</evidence>
<evidence type="ECO:0000256" key="1">
    <source>
        <dbReference type="ARBA" id="ARBA00001974"/>
    </source>
</evidence>
<comment type="similarity">
    <text evidence="2">Belongs to the ferredoxin--NADP reductase type 1 family.</text>
</comment>
<dbReference type="InterPro" id="IPR023753">
    <property type="entry name" value="FAD/NAD-binding_dom"/>
</dbReference>
<evidence type="ECO:0000256" key="7">
    <source>
        <dbReference type="ARBA" id="ARBA00023002"/>
    </source>
</evidence>
<dbReference type="Proteomes" id="UP001224775">
    <property type="component" value="Unassembled WGS sequence"/>
</dbReference>
<feature type="binding site" evidence="10">
    <location>
        <position position="313"/>
    </location>
    <ligand>
        <name>NADP(+)</name>
        <dbReference type="ChEBI" id="CHEBI:58349"/>
    </ligand>
</feature>
<evidence type="ECO:0000313" key="13">
    <source>
        <dbReference type="Proteomes" id="UP001224775"/>
    </source>
</evidence>
<feature type="binding site" evidence="10">
    <location>
        <begin position="258"/>
        <end position="261"/>
    </location>
    <ligand>
        <name>NADP(+)</name>
        <dbReference type="ChEBI" id="CHEBI:58349"/>
    </ligand>
</feature>
<evidence type="ECO:0000313" key="12">
    <source>
        <dbReference type="EMBL" id="KAK1739542.1"/>
    </source>
</evidence>
<comment type="catalytic activity">
    <reaction evidence="8">
        <text>2 reduced [adrenodoxin] + NADP(+) + H(+) = 2 oxidized [adrenodoxin] + NADPH</text>
        <dbReference type="Rhea" id="RHEA:42312"/>
        <dbReference type="Rhea" id="RHEA-COMP:9998"/>
        <dbReference type="Rhea" id="RHEA-COMP:9999"/>
        <dbReference type="ChEBI" id="CHEBI:15378"/>
        <dbReference type="ChEBI" id="CHEBI:33737"/>
        <dbReference type="ChEBI" id="CHEBI:33738"/>
        <dbReference type="ChEBI" id="CHEBI:57783"/>
        <dbReference type="ChEBI" id="CHEBI:58349"/>
        <dbReference type="EC" id="1.18.1.6"/>
    </reaction>
</comment>
<feature type="binding site" evidence="9">
    <location>
        <begin position="487"/>
        <end position="489"/>
    </location>
    <ligand>
        <name>FAD</name>
        <dbReference type="ChEBI" id="CHEBI:57692"/>
    </ligand>
</feature>
<accession>A0AAD9D9X8</accession>
<dbReference type="SUPFAM" id="SSF51971">
    <property type="entry name" value="Nucleotide-binding domain"/>
    <property type="match status" value="1"/>
</dbReference>
<comment type="caution">
    <text evidence="12">The sequence shown here is derived from an EMBL/GenBank/DDBJ whole genome shotgun (WGS) entry which is preliminary data.</text>
</comment>
<evidence type="ECO:0000259" key="11">
    <source>
        <dbReference type="Pfam" id="PF07992"/>
    </source>
</evidence>
<dbReference type="AlphaFoldDB" id="A0AAD9D9X8"/>
<feature type="binding site" evidence="9">
    <location>
        <position position="68"/>
    </location>
    <ligand>
        <name>FAD</name>
        <dbReference type="ChEBI" id="CHEBI:57692"/>
    </ligand>
</feature>
<dbReference type="PRINTS" id="PR00368">
    <property type="entry name" value="FADPNR"/>
</dbReference>
<organism evidence="12 13">
    <name type="scientific">Skeletonema marinoi</name>
    <dbReference type="NCBI Taxonomy" id="267567"/>
    <lineage>
        <taxon>Eukaryota</taxon>
        <taxon>Sar</taxon>
        <taxon>Stramenopiles</taxon>
        <taxon>Ochrophyta</taxon>
        <taxon>Bacillariophyta</taxon>
        <taxon>Coscinodiscophyceae</taxon>
        <taxon>Thalassiosirophycidae</taxon>
        <taxon>Thalassiosirales</taxon>
        <taxon>Skeletonemataceae</taxon>
        <taxon>Skeletonema</taxon>
        <taxon>Skeletonema marinoi-dohrnii complex</taxon>
    </lineage>
</organism>
<dbReference type="PANTHER" id="PTHR48467">
    <property type="entry name" value="GLUTAMATE SYNTHASE 1 [NADH], CHLOROPLASTIC-LIKE"/>
    <property type="match status" value="1"/>
</dbReference>
<dbReference type="Gene3D" id="3.40.50.720">
    <property type="entry name" value="NAD(P)-binding Rossmann-like Domain"/>
    <property type="match status" value="1"/>
</dbReference>
<dbReference type="InterPro" id="IPR036188">
    <property type="entry name" value="FAD/NAD-bd_sf"/>
</dbReference>
<keyword evidence="7 12" id="KW-0560">Oxidoreductase</keyword>
<feature type="binding site" evidence="9">
    <location>
        <position position="113"/>
    </location>
    <ligand>
        <name>FAD</name>
        <dbReference type="ChEBI" id="CHEBI:57692"/>
    </ligand>
</feature>
<evidence type="ECO:0000256" key="5">
    <source>
        <dbReference type="ARBA" id="ARBA00022827"/>
    </source>
</evidence>
<feature type="binding site" evidence="10">
    <location>
        <position position="487"/>
    </location>
    <ligand>
        <name>NADP(+)</name>
        <dbReference type="ChEBI" id="CHEBI:58349"/>
    </ligand>
</feature>
<dbReference type="Gene3D" id="3.50.50.60">
    <property type="entry name" value="FAD/NAD(P)-binding domain"/>
    <property type="match status" value="1"/>
</dbReference>